<feature type="transmembrane region" description="Helical" evidence="1">
    <location>
        <begin position="128"/>
        <end position="145"/>
    </location>
</feature>
<evidence type="ECO:0000313" key="2">
    <source>
        <dbReference type="EMBL" id="TQF14596.1"/>
    </source>
</evidence>
<keyword evidence="1" id="KW-1133">Transmembrane helix</keyword>
<gene>
    <name evidence="2" type="ORF">FJV41_17900</name>
</gene>
<name>A0A540X034_9BACT</name>
<accession>A0A540X034</accession>
<keyword evidence="1" id="KW-0812">Transmembrane</keyword>
<keyword evidence="3" id="KW-1185">Reference proteome</keyword>
<proteinExistence type="predicted"/>
<dbReference type="OrthoDB" id="5525480at2"/>
<sequence>MDEPLPGMQPRKALRLLDEPPVREPAHPVVRLPLEVVAMSLTSASLAFTGAYVGALFREATGGPTTGSTEVIYGALVGASLGAPLGVWWGARIAGGRGTLEETYLGTGVAAAAGVVASLFLKYDEARAGVITAFCLVGAVVSYEVSHASNAPAPPEPAVSLAPSLTLTRDHKFLGLSGRF</sequence>
<protein>
    <submittedName>
        <fullName evidence="2">Uncharacterized protein</fullName>
    </submittedName>
</protein>
<dbReference type="RefSeq" id="WP_141643716.1">
    <property type="nucleotide sequence ID" value="NZ_VIFM01000064.1"/>
</dbReference>
<feature type="transmembrane region" description="Helical" evidence="1">
    <location>
        <begin position="70"/>
        <end position="91"/>
    </location>
</feature>
<dbReference type="EMBL" id="VIFM01000064">
    <property type="protein sequence ID" value="TQF14596.1"/>
    <property type="molecule type" value="Genomic_DNA"/>
</dbReference>
<organism evidence="2 3">
    <name type="scientific">Myxococcus llanfairpwllgwyngyllgogerychwyrndrobwllllantysiliogogogochensis</name>
    <dbReference type="NCBI Taxonomy" id="2590453"/>
    <lineage>
        <taxon>Bacteria</taxon>
        <taxon>Pseudomonadati</taxon>
        <taxon>Myxococcota</taxon>
        <taxon>Myxococcia</taxon>
        <taxon>Myxococcales</taxon>
        <taxon>Cystobacterineae</taxon>
        <taxon>Myxococcaceae</taxon>
        <taxon>Myxococcus</taxon>
    </lineage>
</organism>
<feature type="transmembrane region" description="Helical" evidence="1">
    <location>
        <begin position="36"/>
        <end position="58"/>
    </location>
</feature>
<dbReference type="AlphaFoldDB" id="A0A540X034"/>
<feature type="transmembrane region" description="Helical" evidence="1">
    <location>
        <begin position="103"/>
        <end position="121"/>
    </location>
</feature>
<evidence type="ECO:0000313" key="3">
    <source>
        <dbReference type="Proteomes" id="UP000315369"/>
    </source>
</evidence>
<comment type="caution">
    <text evidence="2">The sequence shown here is derived from an EMBL/GenBank/DDBJ whole genome shotgun (WGS) entry which is preliminary data.</text>
</comment>
<dbReference type="Proteomes" id="UP000315369">
    <property type="component" value="Unassembled WGS sequence"/>
</dbReference>
<reference evidence="2 3" key="1">
    <citation type="submission" date="2019-06" db="EMBL/GenBank/DDBJ databases">
        <authorList>
            <person name="Livingstone P."/>
            <person name="Whitworth D."/>
        </authorList>
    </citation>
    <scope>NUCLEOTIDE SEQUENCE [LARGE SCALE GENOMIC DNA]</scope>
    <source>
        <strain evidence="2 3">AM401</strain>
    </source>
</reference>
<keyword evidence="1" id="KW-0472">Membrane</keyword>
<evidence type="ECO:0000256" key="1">
    <source>
        <dbReference type="SAM" id="Phobius"/>
    </source>
</evidence>